<dbReference type="WBParaSite" id="nRc.2.0.1.t27794-RA">
    <property type="protein sequence ID" value="nRc.2.0.1.t27794-RA"/>
    <property type="gene ID" value="nRc.2.0.1.g27794"/>
</dbReference>
<feature type="transmembrane region" description="Helical" evidence="1">
    <location>
        <begin position="63"/>
        <end position="86"/>
    </location>
</feature>
<evidence type="ECO:0000313" key="3">
    <source>
        <dbReference type="WBParaSite" id="nRc.2.0.1.t27794-RA"/>
    </source>
</evidence>
<dbReference type="AlphaFoldDB" id="A0A915JNH3"/>
<keyword evidence="1" id="KW-1133">Transmembrane helix</keyword>
<dbReference type="Proteomes" id="UP000887565">
    <property type="component" value="Unplaced"/>
</dbReference>
<feature type="transmembrane region" description="Helical" evidence="1">
    <location>
        <begin position="98"/>
        <end position="120"/>
    </location>
</feature>
<accession>A0A915JNH3</accession>
<proteinExistence type="predicted"/>
<protein>
    <submittedName>
        <fullName evidence="3">Uncharacterized protein</fullName>
    </submittedName>
</protein>
<organism evidence="2 3">
    <name type="scientific">Romanomermis culicivorax</name>
    <name type="common">Nematode worm</name>
    <dbReference type="NCBI Taxonomy" id="13658"/>
    <lineage>
        <taxon>Eukaryota</taxon>
        <taxon>Metazoa</taxon>
        <taxon>Ecdysozoa</taxon>
        <taxon>Nematoda</taxon>
        <taxon>Enoplea</taxon>
        <taxon>Dorylaimia</taxon>
        <taxon>Mermithida</taxon>
        <taxon>Mermithoidea</taxon>
        <taxon>Mermithidae</taxon>
        <taxon>Romanomermis</taxon>
    </lineage>
</organism>
<feature type="transmembrane region" description="Helical" evidence="1">
    <location>
        <begin position="31"/>
        <end position="51"/>
    </location>
</feature>
<name>A0A915JNH3_ROMCU</name>
<keyword evidence="1" id="KW-0472">Membrane</keyword>
<keyword evidence="2" id="KW-1185">Reference proteome</keyword>
<sequence length="149" mass="17953">FLADRRCQNVINNEWLGSWADWNFCSRATRAFRVSLHTIFFFAASFLYIVTINRLPGSCRIPYARFLSSLFAHLLFIGCIVFNMQWDEPRDLRGLPDAGLKLFVLVYIWLYVFGEYFVLVTDLWRLGFRRYFDAWWHWYENFIKSYLGD</sequence>
<reference evidence="3" key="1">
    <citation type="submission" date="2022-11" db="UniProtKB">
        <authorList>
            <consortium name="WormBaseParasite"/>
        </authorList>
    </citation>
    <scope>IDENTIFICATION</scope>
</reference>
<evidence type="ECO:0000313" key="2">
    <source>
        <dbReference type="Proteomes" id="UP000887565"/>
    </source>
</evidence>
<evidence type="ECO:0000256" key="1">
    <source>
        <dbReference type="SAM" id="Phobius"/>
    </source>
</evidence>
<keyword evidence="1" id="KW-0812">Transmembrane</keyword>